<feature type="compositionally biased region" description="Pro residues" evidence="8">
    <location>
        <begin position="181"/>
        <end position="190"/>
    </location>
</feature>
<feature type="region of interest" description="Disordered" evidence="8">
    <location>
        <begin position="1"/>
        <end position="143"/>
    </location>
</feature>
<dbReference type="InterPro" id="IPR034870">
    <property type="entry name" value="TET_fam"/>
</dbReference>
<evidence type="ECO:0000256" key="2">
    <source>
        <dbReference type="ARBA" id="ARBA00022723"/>
    </source>
</evidence>
<dbReference type="Gene3D" id="4.10.1060.10">
    <property type="entry name" value="Zinc finger, RanBP2-type"/>
    <property type="match status" value="1"/>
</dbReference>
<accession>A0AAV3Q599</accession>
<gene>
    <name evidence="10" type="ORF">LIER_15003</name>
</gene>
<name>A0AAV3Q599_LITER</name>
<dbReference type="FunFam" id="4.10.1060.10:FF:000017">
    <property type="entry name" value="FUS RNA-binding protein"/>
    <property type="match status" value="1"/>
</dbReference>
<dbReference type="Proteomes" id="UP001454036">
    <property type="component" value="Unassembled WGS sequence"/>
</dbReference>
<evidence type="ECO:0000256" key="1">
    <source>
        <dbReference type="ARBA" id="ARBA00004123"/>
    </source>
</evidence>
<feature type="region of interest" description="Disordered" evidence="8">
    <location>
        <begin position="160"/>
        <end position="343"/>
    </location>
</feature>
<dbReference type="PANTHER" id="PTHR23238">
    <property type="entry name" value="RNA BINDING PROTEIN"/>
    <property type="match status" value="1"/>
</dbReference>
<keyword evidence="5" id="KW-0694">RNA-binding</keyword>
<protein>
    <submittedName>
        <fullName evidence="10">RNA metabolism protein</fullName>
    </submittedName>
</protein>
<dbReference type="AlphaFoldDB" id="A0AAV3Q599"/>
<evidence type="ECO:0000256" key="8">
    <source>
        <dbReference type="SAM" id="MobiDB-lite"/>
    </source>
</evidence>
<dbReference type="InterPro" id="IPR001876">
    <property type="entry name" value="Znf_RanBP2"/>
</dbReference>
<comment type="caution">
    <text evidence="10">The sequence shown here is derived from an EMBL/GenBank/DDBJ whole genome shotgun (WGS) entry which is preliminary data.</text>
</comment>
<evidence type="ECO:0000256" key="3">
    <source>
        <dbReference type="ARBA" id="ARBA00022771"/>
    </source>
</evidence>
<evidence type="ECO:0000256" key="5">
    <source>
        <dbReference type="ARBA" id="ARBA00022884"/>
    </source>
</evidence>
<dbReference type="PROSITE" id="PS50199">
    <property type="entry name" value="ZF_RANBP2_2"/>
    <property type="match status" value="1"/>
</dbReference>
<evidence type="ECO:0000256" key="7">
    <source>
        <dbReference type="PROSITE-ProRule" id="PRU00322"/>
    </source>
</evidence>
<proteinExistence type="predicted"/>
<feature type="domain" description="RanBP2-type" evidence="9">
    <location>
        <begin position="139"/>
        <end position="170"/>
    </location>
</feature>
<feature type="compositionally biased region" description="Low complexity" evidence="8">
    <location>
        <begin position="109"/>
        <end position="127"/>
    </location>
</feature>
<comment type="subcellular location">
    <subcellularLocation>
        <location evidence="1">Nucleus</location>
    </subcellularLocation>
</comment>
<feature type="compositionally biased region" description="Basic and acidic residues" evidence="8">
    <location>
        <begin position="317"/>
        <end position="343"/>
    </location>
</feature>
<dbReference type="GO" id="GO:0006355">
    <property type="term" value="P:regulation of DNA-templated transcription"/>
    <property type="evidence" value="ECO:0007669"/>
    <property type="project" value="InterPro"/>
</dbReference>
<keyword evidence="6" id="KW-0539">Nucleus</keyword>
<dbReference type="InterPro" id="IPR036443">
    <property type="entry name" value="Znf_RanBP2_sf"/>
</dbReference>
<keyword evidence="11" id="KW-1185">Reference proteome</keyword>
<evidence type="ECO:0000313" key="10">
    <source>
        <dbReference type="EMBL" id="GAA0157820.1"/>
    </source>
</evidence>
<dbReference type="SUPFAM" id="SSF90209">
    <property type="entry name" value="Ran binding protein zinc finger-like"/>
    <property type="match status" value="1"/>
</dbReference>
<dbReference type="GO" id="GO:0008270">
    <property type="term" value="F:zinc ion binding"/>
    <property type="evidence" value="ECO:0007669"/>
    <property type="project" value="UniProtKB-KW"/>
</dbReference>
<sequence length="343" mass="39019">MGSREKDQTAPHQLSSLVVRPSETTTTAAAGENGGSDYEPGEVRRNDSPSYGYRVRTGSASPVRRRNEDHRYSPGFGHSGGPVRNNGFGGRRSMDRYRDYSLPYGPGRNGSRFVGRGSGRPRPFRGGSAAPNNPNVKPRDGDWFCSDPSCGNLNFARRESCNNCKRPRHSPAGIPRRGYPGSPPPGPRRMPGPLRDSGPGRMMGDYRSPPRGWARDGPRDFRSGHPFYPRREGRFPDPPMRERRDFPGDDFRGRDRLERPMPPDWGHRNQERDNFFRERNSYDRRPLSPLPPAALPPRGHWDRGIRERSRSPLRGEVPPKDHHRDMYMERGRDDRHEIGRGSY</sequence>
<dbReference type="SMART" id="SM00547">
    <property type="entry name" value="ZnF_RBZ"/>
    <property type="match status" value="1"/>
</dbReference>
<dbReference type="PROSITE" id="PS01358">
    <property type="entry name" value="ZF_RANBP2_1"/>
    <property type="match status" value="1"/>
</dbReference>
<keyword evidence="4" id="KW-0862">Zinc</keyword>
<dbReference type="GO" id="GO:0005634">
    <property type="term" value="C:nucleus"/>
    <property type="evidence" value="ECO:0007669"/>
    <property type="project" value="UniProtKB-SubCell"/>
</dbReference>
<keyword evidence="2" id="KW-0479">Metal-binding</keyword>
<keyword evidence="3 7" id="KW-0863">Zinc-finger</keyword>
<evidence type="ECO:0000259" key="9">
    <source>
        <dbReference type="PROSITE" id="PS50199"/>
    </source>
</evidence>
<reference evidence="10 11" key="1">
    <citation type="submission" date="2024-01" db="EMBL/GenBank/DDBJ databases">
        <title>The complete chloroplast genome sequence of Lithospermum erythrorhizon: insights into the phylogenetic relationship among Boraginaceae species and the maternal lineages of purple gromwells.</title>
        <authorList>
            <person name="Okada T."/>
            <person name="Watanabe K."/>
        </authorList>
    </citation>
    <scope>NUCLEOTIDE SEQUENCE [LARGE SCALE GENOMIC DNA]</scope>
</reference>
<feature type="compositionally biased region" description="Basic and acidic residues" evidence="8">
    <location>
        <begin position="299"/>
        <end position="310"/>
    </location>
</feature>
<dbReference type="GO" id="GO:0003723">
    <property type="term" value="F:RNA binding"/>
    <property type="evidence" value="ECO:0007669"/>
    <property type="project" value="UniProtKB-KW"/>
</dbReference>
<evidence type="ECO:0000256" key="4">
    <source>
        <dbReference type="ARBA" id="ARBA00022833"/>
    </source>
</evidence>
<evidence type="ECO:0000313" key="11">
    <source>
        <dbReference type="Proteomes" id="UP001454036"/>
    </source>
</evidence>
<organism evidence="10 11">
    <name type="scientific">Lithospermum erythrorhizon</name>
    <name type="common">Purple gromwell</name>
    <name type="synonym">Lithospermum officinale var. erythrorhizon</name>
    <dbReference type="NCBI Taxonomy" id="34254"/>
    <lineage>
        <taxon>Eukaryota</taxon>
        <taxon>Viridiplantae</taxon>
        <taxon>Streptophyta</taxon>
        <taxon>Embryophyta</taxon>
        <taxon>Tracheophyta</taxon>
        <taxon>Spermatophyta</taxon>
        <taxon>Magnoliopsida</taxon>
        <taxon>eudicotyledons</taxon>
        <taxon>Gunneridae</taxon>
        <taxon>Pentapetalae</taxon>
        <taxon>asterids</taxon>
        <taxon>lamiids</taxon>
        <taxon>Boraginales</taxon>
        <taxon>Boraginaceae</taxon>
        <taxon>Boraginoideae</taxon>
        <taxon>Lithospermeae</taxon>
        <taxon>Lithospermum</taxon>
    </lineage>
</organism>
<feature type="compositionally biased region" description="Basic and acidic residues" evidence="8">
    <location>
        <begin position="213"/>
        <end position="286"/>
    </location>
</feature>
<evidence type="ECO:0000256" key="6">
    <source>
        <dbReference type="ARBA" id="ARBA00023242"/>
    </source>
</evidence>
<dbReference type="EMBL" id="BAABME010003194">
    <property type="protein sequence ID" value="GAA0157820.1"/>
    <property type="molecule type" value="Genomic_DNA"/>
</dbReference>